<feature type="binding site" evidence="5">
    <location>
        <position position="397"/>
    </location>
    <ligand>
        <name>substrate</name>
    </ligand>
</feature>
<feature type="binding site" evidence="5">
    <location>
        <position position="324"/>
    </location>
    <ligand>
        <name>substrate</name>
    </ligand>
</feature>
<feature type="domain" description="Orn/DAP/Arg decarboxylase 2 C-terminal" evidence="9">
    <location>
        <begin position="23"/>
        <end position="395"/>
    </location>
</feature>
<dbReference type="Proteomes" id="UP000824159">
    <property type="component" value="Unassembled WGS sequence"/>
</dbReference>
<evidence type="ECO:0000256" key="1">
    <source>
        <dbReference type="ARBA" id="ARBA00001933"/>
    </source>
</evidence>
<evidence type="ECO:0000256" key="2">
    <source>
        <dbReference type="ARBA" id="ARBA00022793"/>
    </source>
</evidence>
<evidence type="ECO:0000256" key="3">
    <source>
        <dbReference type="ARBA" id="ARBA00022898"/>
    </source>
</evidence>
<dbReference type="InterPro" id="IPR002986">
    <property type="entry name" value="DAP_deCOOHase_LysA"/>
</dbReference>
<dbReference type="Gene3D" id="2.40.37.10">
    <property type="entry name" value="Lyase, Ornithine Decarboxylase, Chain A, domain 1"/>
    <property type="match status" value="1"/>
</dbReference>
<evidence type="ECO:0000313" key="11">
    <source>
        <dbReference type="EMBL" id="HIT99650.1"/>
    </source>
</evidence>
<name>A0A9D1KW08_9FIRM</name>
<feature type="binding site" evidence="5">
    <location>
        <position position="243"/>
    </location>
    <ligand>
        <name>pyridoxal 5'-phosphate</name>
        <dbReference type="ChEBI" id="CHEBI:597326"/>
    </ligand>
</feature>
<comment type="caution">
    <text evidence="11">The sequence shown here is derived from an EMBL/GenBank/DDBJ whole genome shotgun (WGS) entry which is preliminary data.</text>
</comment>
<evidence type="ECO:0000313" key="12">
    <source>
        <dbReference type="Proteomes" id="UP000824159"/>
    </source>
</evidence>
<protein>
    <recommendedName>
        <fullName evidence="5 6">Diaminopimelate decarboxylase</fullName>
        <shortName evidence="5">DAP decarboxylase</shortName>
        <shortName evidence="5">DAPDC</shortName>
        <ecNumber evidence="5 6">4.1.1.20</ecNumber>
    </recommendedName>
</protein>
<dbReference type="PRINTS" id="PR01179">
    <property type="entry name" value="ODADCRBXLASE"/>
</dbReference>
<dbReference type="FunFam" id="3.20.20.10:FF:000003">
    <property type="entry name" value="Diaminopimelate decarboxylase"/>
    <property type="match status" value="1"/>
</dbReference>
<dbReference type="PANTHER" id="PTHR43727:SF2">
    <property type="entry name" value="GROUP IV DECARBOXYLASE"/>
    <property type="match status" value="1"/>
</dbReference>
<comment type="subunit">
    <text evidence="5">Homodimer.</text>
</comment>
<keyword evidence="5 8" id="KW-0457">Lysine biosynthesis</keyword>
<dbReference type="PRINTS" id="PR01181">
    <property type="entry name" value="DAPDCRBXLASE"/>
</dbReference>
<gene>
    <name evidence="5 11" type="primary">lysA</name>
    <name evidence="11" type="ORF">IAD12_05295</name>
</gene>
<evidence type="ECO:0000259" key="9">
    <source>
        <dbReference type="Pfam" id="PF00278"/>
    </source>
</evidence>
<dbReference type="Pfam" id="PF00278">
    <property type="entry name" value="Orn_DAP_Arg_deC"/>
    <property type="match status" value="1"/>
</dbReference>
<comment type="catalytic activity">
    <reaction evidence="5 8">
        <text>meso-2,6-diaminopimelate + H(+) = L-lysine + CO2</text>
        <dbReference type="Rhea" id="RHEA:15101"/>
        <dbReference type="ChEBI" id="CHEBI:15378"/>
        <dbReference type="ChEBI" id="CHEBI:16526"/>
        <dbReference type="ChEBI" id="CHEBI:32551"/>
        <dbReference type="ChEBI" id="CHEBI:57791"/>
        <dbReference type="EC" id="4.1.1.20"/>
    </reaction>
</comment>
<feature type="binding site" evidence="5">
    <location>
        <position position="328"/>
    </location>
    <ligand>
        <name>substrate</name>
    </ligand>
</feature>
<comment type="cofactor">
    <cofactor evidence="1 5 7 8">
        <name>pyridoxal 5'-phosphate</name>
        <dbReference type="ChEBI" id="CHEBI:597326"/>
    </cofactor>
</comment>
<proteinExistence type="inferred from homology"/>
<evidence type="ECO:0000256" key="8">
    <source>
        <dbReference type="RuleBase" id="RU003738"/>
    </source>
</evidence>
<feature type="binding site" evidence="5">
    <location>
        <begin position="285"/>
        <end position="288"/>
    </location>
    <ligand>
        <name>pyridoxal 5'-phosphate</name>
        <dbReference type="ChEBI" id="CHEBI:597326"/>
    </ligand>
</feature>
<dbReference type="Pfam" id="PF02784">
    <property type="entry name" value="Orn_Arg_deC_N"/>
    <property type="match status" value="1"/>
</dbReference>
<dbReference type="EMBL" id="DVLX01000065">
    <property type="protein sequence ID" value="HIT99650.1"/>
    <property type="molecule type" value="Genomic_DNA"/>
</dbReference>
<sequence>MDSMKIGGVSCIELAERFGTPLYVYDEEKIISQAKDALEGFSSDMFETEVVYASKAFSSIALFRLLSSLGIGLDVVSGGELYGAVKAEADMSKVYFHGNNKSDEEIEKALEQGVGCFVIDNIMECRRLIKLAEKTGKHTGAVIRINPGISAHTHEYIMTAGPDSKFGIHIEDRELIAETSKLLRESRYVDHRGYHSHIGSQIVDVRSFEKAIDTMTDFIKEMQESLGQKTCGEEGTELSIGGGFGIKYVDEDNPVSLGQMCRAMVKYTERCIREKGVKISKLVTEPGRAMVGEAGYTIYTVGDMKKSGDRDYIFVDGGMSDNIRPALYGAEYKAVLAGRREDVQMEEGTSESEGKDSLRTYCIAGKNCESGDVLIEKAELPEVRPKDLIVICSTGAYGYSMASNYNRLGRPAVVFVKSGEARLVIKRETFEDQYTLDIG</sequence>
<dbReference type="Gene3D" id="3.20.20.10">
    <property type="entry name" value="Alanine racemase"/>
    <property type="match status" value="1"/>
</dbReference>
<dbReference type="PANTHER" id="PTHR43727">
    <property type="entry name" value="DIAMINOPIMELATE DECARBOXYLASE"/>
    <property type="match status" value="1"/>
</dbReference>
<dbReference type="InterPro" id="IPR029066">
    <property type="entry name" value="PLP-binding_barrel"/>
</dbReference>
<feature type="binding site" evidence="5">
    <location>
        <position position="397"/>
    </location>
    <ligand>
        <name>pyridoxal 5'-phosphate</name>
        <dbReference type="ChEBI" id="CHEBI:597326"/>
    </ligand>
</feature>
<dbReference type="SUPFAM" id="SSF51419">
    <property type="entry name" value="PLP-binding barrel"/>
    <property type="match status" value="1"/>
</dbReference>
<dbReference type="CDD" id="cd06828">
    <property type="entry name" value="PLPDE_III_DapDC"/>
    <property type="match status" value="1"/>
</dbReference>
<evidence type="ECO:0000259" key="10">
    <source>
        <dbReference type="Pfam" id="PF02784"/>
    </source>
</evidence>
<keyword evidence="5" id="KW-0028">Amino-acid biosynthesis</keyword>
<feature type="domain" description="Orn/DAP/Arg decarboxylase 2 N-terminal" evidence="10">
    <location>
        <begin position="29"/>
        <end position="291"/>
    </location>
</feature>
<dbReference type="InterPro" id="IPR009006">
    <property type="entry name" value="Ala_racemase/Decarboxylase_C"/>
</dbReference>
<feature type="active site" description="Proton donor" evidence="7">
    <location>
        <position position="368"/>
    </location>
</feature>
<reference evidence="11" key="2">
    <citation type="journal article" date="2021" name="PeerJ">
        <title>Extensive microbial diversity within the chicken gut microbiome revealed by metagenomics and culture.</title>
        <authorList>
            <person name="Gilroy R."/>
            <person name="Ravi A."/>
            <person name="Getino M."/>
            <person name="Pursley I."/>
            <person name="Horton D.L."/>
            <person name="Alikhan N.F."/>
            <person name="Baker D."/>
            <person name="Gharbi K."/>
            <person name="Hall N."/>
            <person name="Watson M."/>
            <person name="Adriaenssens E.M."/>
            <person name="Foster-Nyarko E."/>
            <person name="Jarju S."/>
            <person name="Secka A."/>
            <person name="Antonio M."/>
            <person name="Oren A."/>
            <person name="Chaudhuri R.R."/>
            <person name="La Ragione R."/>
            <person name="Hildebrand F."/>
            <person name="Pallen M.J."/>
        </authorList>
    </citation>
    <scope>NUCLEOTIDE SEQUENCE</scope>
    <source>
        <strain evidence="11">CHK176-22527</strain>
    </source>
</reference>
<evidence type="ECO:0000256" key="7">
    <source>
        <dbReference type="PIRSR" id="PIRSR600183-50"/>
    </source>
</evidence>
<dbReference type="GO" id="GO:0030170">
    <property type="term" value="F:pyridoxal phosphate binding"/>
    <property type="evidence" value="ECO:0007669"/>
    <property type="project" value="UniProtKB-UniRule"/>
</dbReference>
<evidence type="ECO:0000256" key="4">
    <source>
        <dbReference type="ARBA" id="ARBA00023239"/>
    </source>
</evidence>
<dbReference type="InterPro" id="IPR000183">
    <property type="entry name" value="Orn/DAP/Arg_de-COase"/>
</dbReference>
<accession>A0A9D1KW08</accession>
<keyword evidence="4 5" id="KW-0456">Lyase</keyword>
<feature type="binding site" evidence="5">
    <location>
        <position position="369"/>
    </location>
    <ligand>
        <name>substrate</name>
    </ligand>
</feature>
<dbReference type="EC" id="4.1.1.20" evidence="5 6"/>
<feature type="binding site" evidence="5">
    <location>
        <position position="288"/>
    </location>
    <ligand>
        <name>substrate</name>
    </ligand>
</feature>
<dbReference type="GO" id="GO:0008836">
    <property type="term" value="F:diaminopimelate decarboxylase activity"/>
    <property type="evidence" value="ECO:0007669"/>
    <property type="project" value="UniProtKB-UniRule"/>
</dbReference>
<keyword evidence="3 5" id="KW-0663">Pyridoxal phosphate</keyword>
<organism evidence="11 12">
    <name type="scientific">Candidatus Allocopromorpha excrementavium</name>
    <dbReference type="NCBI Taxonomy" id="2840741"/>
    <lineage>
        <taxon>Bacteria</taxon>
        <taxon>Bacillati</taxon>
        <taxon>Bacillota</taxon>
        <taxon>Clostridia</taxon>
        <taxon>Eubacteriales</taxon>
        <taxon>Eubacteriaceae</taxon>
        <taxon>Eubacteriaceae incertae sedis</taxon>
        <taxon>Candidatus Allocopromorpha</taxon>
    </lineage>
</organism>
<dbReference type="InterPro" id="IPR022643">
    <property type="entry name" value="De-COase2_C"/>
</dbReference>
<dbReference type="HAMAP" id="MF_02120">
    <property type="entry name" value="LysA"/>
    <property type="match status" value="1"/>
</dbReference>
<dbReference type="NCBIfam" id="TIGR01048">
    <property type="entry name" value="lysA"/>
    <property type="match status" value="1"/>
</dbReference>
<comment type="pathway">
    <text evidence="5 8">Amino-acid biosynthesis; L-lysine biosynthesis via DAP pathway; L-lysine from DL-2,6-diaminopimelate: step 1/1.</text>
</comment>
<dbReference type="GO" id="GO:0009089">
    <property type="term" value="P:lysine biosynthetic process via diaminopimelate"/>
    <property type="evidence" value="ECO:0007669"/>
    <property type="project" value="UniProtKB-UniRule"/>
</dbReference>
<evidence type="ECO:0000256" key="6">
    <source>
        <dbReference type="NCBIfam" id="TIGR01048"/>
    </source>
</evidence>
<evidence type="ECO:0000256" key="5">
    <source>
        <dbReference type="HAMAP-Rule" id="MF_02120"/>
    </source>
</evidence>
<comment type="function">
    <text evidence="5">Specifically catalyzes the decarboxylation of meso-diaminopimelate (meso-DAP) to L-lysine.</text>
</comment>
<dbReference type="AlphaFoldDB" id="A0A9D1KW08"/>
<keyword evidence="2 5" id="KW-0210">Decarboxylase</keyword>
<reference evidence="11" key="1">
    <citation type="submission" date="2020-10" db="EMBL/GenBank/DDBJ databases">
        <authorList>
            <person name="Gilroy R."/>
        </authorList>
    </citation>
    <scope>NUCLEOTIDE SEQUENCE</scope>
    <source>
        <strain evidence="11">CHK176-22527</strain>
    </source>
</reference>
<dbReference type="SUPFAM" id="SSF50621">
    <property type="entry name" value="Alanine racemase C-terminal domain-like"/>
    <property type="match status" value="1"/>
</dbReference>
<comment type="similarity">
    <text evidence="5">Belongs to the Orn/Lys/Arg decarboxylase class-II family. LysA subfamily.</text>
</comment>
<dbReference type="InterPro" id="IPR022644">
    <property type="entry name" value="De-COase2_N"/>
</dbReference>
<feature type="modified residue" description="N6-(pyridoxal phosphate)lysine" evidence="5 7">
    <location>
        <position position="55"/>
    </location>
</feature>